<keyword evidence="4" id="KW-1185">Reference proteome</keyword>
<dbReference type="AlphaFoldDB" id="A0A485K9N7"/>
<reference evidence="3 4" key="1">
    <citation type="submission" date="2019-03" db="EMBL/GenBank/DDBJ databases">
        <authorList>
            <person name="Gaulin E."/>
            <person name="Dumas B."/>
        </authorList>
    </citation>
    <scope>NUCLEOTIDE SEQUENCE [LARGE SCALE GENOMIC DNA]</scope>
    <source>
        <strain evidence="3">CBS 568.67</strain>
    </source>
</reference>
<name>A0A485K9N7_9STRA</name>
<protein>
    <submittedName>
        <fullName evidence="3">Aste57867_3436 protein</fullName>
    </submittedName>
</protein>
<feature type="transmembrane region" description="Helical" evidence="1">
    <location>
        <begin position="420"/>
        <end position="441"/>
    </location>
</feature>
<evidence type="ECO:0000313" key="3">
    <source>
        <dbReference type="EMBL" id="VFT80602.1"/>
    </source>
</evidence>
<keyword evidence="1" id="KW-0472">Membrane</keyword>
<dbReference type="EMBL" id="VJMH01000602">
    <property type="protein sequence ID" value="KAF0715326.1"/>
    <property type="molecule type" value="Genomic_DNA"/>
</dbReference>
<organism evidence="3 4">
    <name type="scientific">Aphanomyces stellatus</name>
    <dbReference type="NCBI Taxonomy" id="120398"/>
    <lineage>
        <taxon>Eukaryota</taxon>
        <taxon>Sar</taxon>
        <taxon>Stramenopiles</taxon>
        <taxon>Oomycota</taxon>
        <taxon>Saprolegniomycetes</taxon>
        <taxon>Saprolegniales</taxon>
        <taxon>Verrucalvaceae</taxon>
        <taxon>Aphanomyces</taxon>
    </lineage>
</organism>
<sequence>MKLSFSRVALGPSLLGAALRAIESALTLFVTFLVIVDVISNNFEINHFIGNAKFFFTPLLDILTLDDLMATYTFANGNSPRRISQHGRWMVDYTLKTIQSRDGTHYFIRSGQFHILNAANDKCGTLVGAYVVPTSPPPGPDNPLRLAVANNLVTFVRGSTLGNTFGTPPTPAAKGTNSSTLIEMGYTPGRIDVDMRFTSPLPLPLDNNTNSTNVSMYRIFPKTFCSGCDPKIELGHVTCGISYALLDNGTTVRVKTSAAFIGDYHHLGTIIPRDAATSASLVVRGICVIFAIASYGVSKKTVRWTDPPTMSSLYKRIMHTFAPTPLYKFPSHTFSFATFCLDSDIFVFLYTLAVLLDEKDSILYTRSLNVWNQNADNMWVPIQLLAYQFRWLWLNCAILKLLKGAVNFASMTRYSGSNVVVGYLNFSDVSFVYLGAAVLMLRTSFIEYGNTDNLGVLSTAQNLDSIRLDWYESWYVRAMPQFVLVMFVNLFIVLSIDRLLNFKKWQRIARNSLGRQAMFNSTSILTVTYYKFHDLPGYDRQAVMVQARALCTAQWFLMCHTTCFGLPEHPKNVRAMISKSLATAVNGAPATSNQTSTSKQSMAYDPMHKSNVSKHQTIQPKNEASLGPVSEDDEAIAKKAAEATAAASPAHEMYIVAQDPDCHIHLYDAKKREIQAMSLEVKILGDTCYIIA</sequence>
<evidence type="ECO:0000313" key="2">
    <source>
        <dbReference type="EMBL" id="KAF0715326.1"/>
    </source>
</evidence>
<evidence type="ECO:0000256" key="1">
    <source>
        <dbReference type="SAM" id="Phobius"/>
    </source>
</evidence>
<dbReference type="Proteomes" id="UP000332933">
    <property type="component" value="Unassembled WGS sequence"/>
</dbReference>
<keyword evidence="1" id="KW-1133">Transmembrane helix</keyword>
<dbReference type="OrthoDB" id="75355at2759"/>
<keyword evidence="1" id="KW-0812">Transmembrane</keyword>
<evidence type="ECO:0000313" key="4">
    <source>
        <dbReference type="Proteomes" id="UP000332933"/>
    </source>
</evidence>
<gene>
    <name evidence="3" type="primary">Aste57867_3436</name>
    <name evidence="2" type="ORF">As57867_003426</name>
    <name evidence="3" type="ORF">ASTE57867_3436</name>
</gene>
<reference evidence="2" key="2">
    <citation type="submission" date="2019-06" db="EMBL/GenBank/DDBJ databases">
        <title>Genomics analysis of Aphanomyces spp. identifies a new class of oomycete effector associated with host adaptation.</title>
        <authorList>
            <person name="Gaulin E."/>
        </authorList>
    </citation>
    <scope>NUCLEOTIDE SEQUENCE</scope>
    <source>
        <strain evidence="2">CBS 578.67</strain>
    </source>
</reference>
<dbReference type="EMBL" id="CAADRA010000602">
    <property type="protein sequence ID" value="VFT80602.1"/>
    <property type="molecule type" value="Genomic_DNA"/>
</dbReference>
<feature type="transmembrane region" description="Helical" evidence="1">
    <location>
        <begin position="478"/>
        <end position="500"/>
    </location>
</feature>
<accession>A0A485K9N7</accession>
<feature type="transmembrane region" description="Helical" evidence="1">
    <location>
        <begin position="334"/>
        <end position="356"/>
    </location>
</feature>
<proteinExistence type="predicted"/>